<dbReference type="SUPFAM" id="SSF53850">
    <property type="entry name" value="Periplasmic binding protein-like II"/>
    <property type="match status" value="1"/>
</dbReference>
<proteinExistence type="predicted"/>
<dbReference type="EMBL" id="PIQC01000001">
    <property type="protein sequence ID" value="RUO73514.1"/>
    <property type="molecule type" value="Genomic_DNA"/>
</dbReference>
<evidence type="ECO:0000313" key="3">
    <source>
        <dbReference type="Proteomes" id="UP000288058"/>
    </source>
</evidence>
<keyword evidence="1" id="KW-0732">Signal</keyword>
<dbReference type="NCBIfam" id="TIGR02285">
    <property type="entry name" value="TIGR02285 family protein"/>
    <property type="match status" value="1"/>
</dbReference>
<gene>
    <name evidence="2" type="ORF">CWI78_00280</name>
</gene>
<evidence type="ECO:0000313" key="2">
    <source>
        <dbReference type="EMBL" id="RUO73514.1"/>
    </source>
</evidence>
<sequence length="278" mass="31902">MTFKKQLIVLLVSLLFSANSLAADEDIIWGVNSSPPFHIYSGEYKEQGFCDALVDSFQRQLPELSHRIRKLPSRRITMIMKKNKNLCFPCLIKRTSYNSDFNYTETTHLYEPHGIITRANTAAKIIKKYGQPVKFSDLVKDSDLRFAQPTERRYGQLQTLLETHLIDSENFSFISGENAHVNLLTMIVNDRIDYTIDYRAIMTYYNETEASTKNSGLVFLPIKEYGSLVIEGAVGCTNNEWGRNAVNQLDQVIEQLKADPDFQRSLDKWLGSDRPKLN</sequence>
<feature type="signal peptide" evidence="1">
    <location>
        <begin position="1"/>
        <end position="22"/>
    </location>
</feature>
<evidence type="ECO:0008006" key="4">
    <source>
        <dbReference type="Google" id="ProtNLM"/>
    </source>
</evidence>
<comment type="caution">
    <text evidence="2">The sequence shown here is derived from an EMBL/GenBank/DDBJ whole genome shotgun (WGS) entry which is preliminary data.</text>
</comment>
<dbReference type="OrthoDB" id="8439154at2"/>
<accession>A0A432Z6I7</accession>
<feature type="chain" id="PRO_5019501978" description="Solute-binding protein family 3/N-terminal domain-containing protein" evidence="1">
    <location>
        <begin position="23"/>
        <end position="278"/>
    </location>
</feature>
<reference evidence="3" key="1">
    <citation type="journal article" date="2018" name="Front. Microbiol.">
        <title>Genome-Based Analysis Reveals the Taxonomy and Diversity of the Family Idiomarinaceae.</title>
        <authorList>
            <person name="Liu Y."/>
            <person name="Lai Q."/>
            <person name="Shao Z."/>
        </authorList>
    </citation>
    <scope>NUCLEOTIDE SEQUENCE [LARGE SCALE GENOMIC DNA]</scope>
    <source>
        <strain evidence="3">R22</strain>
    </source>
</reference>
<protein>
    <recommendedName>
        <fullName evidence="4">Solute-binding protein family 3/N-terminal domain-containing protein</fullName>
    </recommendedName>
</protein>
<dbReference type="AlphaFoldDB" id="A0A432Z6I7"/>
<evidence type="ECO:0000256" key="1">
    <source>
        <dbReference type="SAM" id="SignalP"/>
    </source>
</evidence>
<dbReference type="Proteomes" id="UP000288058">
    <property type="component" value="Unassembled WGS sequence"/>
</dbReference>
<organism evidence="2 3">
    <name type="scientific">Idiomarina ramblicola</name>
    <dbReference type="NCBI Taxonomy" id="263724"/>
    <lineage>
        <taxon>Bacteria</taxon>
        <taxon>Pseudomonadati</taxon>
        <taxon>Pseudomonadota</taxon>
        <taxon>Gammaproteobacteria</taxon>
        <taxon>Alteromonadales</taxon>
        <taxon>Idiomarinaceae</taxon>
        <taxon>Idiomarina</taxon>
    </lineage>
</organism>
<keyword evidence="3" id="KW-1185">Reference proteome</keyword>
<dbReference type="InterPro" id="IPR011972">
    <property type="entry name" value="CHP02285"/>
</dbReference>
<name>A0A432Z6I7_9GAMM</name>